<dbReference type="EMBL" id="JACIFF010000006">
    <property type="protein sequence ID" value="MBB4080012.1"/>
    <property type="molecule type" value="Genomic_DNA"/>
</dbReference>
<proteinExistence type="inferred from homology"/>
<evidence type="ECO:0000256" key="1">
    <source>
        <dbReference type="ARBA" id="ARBA00022490"/>
    </source>
</evidence>
<dbReference type="GO" id="GO:0000967">
    <property type="term" value="P:rRNA 5'-end processing"/>
    <property type="evidence" value="ECO:0007669"/>
    <property type="project" value="UniProtKB-UniRule"/>
</dbReference>
<evidence type="ECO:0000256" key="4">
    <source>
        <dbReference type="ARBA" id="ARBA00022801"/>
    </source>
</evidence>
<name>A0A840E8H9_9BACT</name>
<dbReference type="GO" id="GO:0004518">
    <property type="term" value="F:nuclease activity"/>
    <property type="evidence" value="ECO:0007669"/>
    <property type="project" value="UniProtKB-KW"/>
</dbReference>
<dbReference type="InterPro" id="IPR006641">
    <property type="entry name" value="YqgF/RNaseH-like_dom"/>
</dbReference>
<dbReference type="EC" id="3.1.-.-" evidence="5"/>
<comment type="subcellular location">
    <subcellularLocation>
        <location evidence="5">Cytoplasm</location>
    </subcellularLocation>
</comment>
<dbReference type="RefSeq" id="WP_183496246.1">
    <property type="nucleotide sequence ID" value="NZ_JACIFF010000006.1"/>
</dbReference>
<dbReference type="InterPro" id="IPR012337">
    <property type="entry name" value="RNaseH-like_sf"/>
</dbReference>
<reference evidence="7 8" key="1">
    <citation type="submission" date="2020-08" db="EMBL/GenBank/DDBJ databases">
        <title>Genomic Encyclopedia of Type Strains, Phase IV (KMG-IV): sequencing the most valuable type-strain genomes for metagenomic binning, comparative biology and taxonomic classification.</title>
        <authorList>
            <person name="Goeker M."/>
        </authorList>
    </citation>
    <scope>NUCLEOTIDE SEQUENCE [LARGE SCALE GENOMIC DNA]</scope>
    <source>
        <strain evidence="7 8">DSM 105137</strain>
    </source>
</reference>
<dbReference type="PANTHER" id="PTHR33317">
    <property type="entry name" value="POLYNUCLEOTIDYL TRANSFERASE, RIBONUCLEASE H-LIKE SUPERFAMILY PROTEIN"/>
    <property type="match status" value="1"/>
</dbReference>
<dbReference type="Pfam" id="PF03652">
    <property type="entry name" value="RuvX"/>
    <property type="match status" value="1"/>
</dbReference>
<gene>
    <name evidence="7" type="ORF">GGR28_002639</name>
</gene>
<comment type="function">
    <text evidence="5">Could be a nuclease involved in processing of the 5'-end of pre-16S rRNA.</text>
</comment>
<evidence type="ECO:0000313" key="8">
    <source>
        <dbReference type="Proteomes" id="UP000576209"/>
    </source>
</evidence>
<dbReference type="InterPro" id="IPR005227">
    <property type="entry name" value="YqgF"/>
</dbReference>
<evidence type="ECO:0000259" key="6">
    <source>
        <dbReference type="SMART" id="SM00732"/>
    </source>
</evidence>
<dbReference type="InterPro" id="IPR037027">
    <property type="entry name" value="YqgF/RNaseH-like_dom_sf"/>
</dbReference>
<keyword evidence="4 5" id="KW-0378">Hydrolase</keyword>
<dbReference type="NCBIfam" id="TIGR00250">
    <property type="entry name" value="RNAse_H_YqgF"/>
    <property type="match status" value="1"/>
</dbReference>
<accession>A0A840E8H9</accession>
<protein>
    <recommendedName>
        <fullName evidence="5">Putative pre-16S rRNA nuclease</fullName>
        <ecNumber evidence="5">3.1.-.-</ecNumber>
    </recommendedName>
</protein>
<evidence type="ECO:0000256" key="5">
    <source>
        <dbReference type="HAMAP-Rule" id="MF_00651"/>
    </source>
</evidence>
<feature type="domain" description="YqgF/RNase H-like" evidence="6">
    <location>
        <begin position="1"/>
        <end position="99"/>
    </location>
</feature>
<comment type="similarity">
    <text evidence="5">Belongs to the YqgF HJR family.</text>
</comment>
<sequence>MRILAIDYGIKKCGVAATDPLQIIASGLETVPTGKLFDWLENYLQVEEVSDLVVGESRALDGSTNPIQTEIVGFERKFRKRFPGIAIHRQDEFNTSRRARESMLAMGMKKKKRRDKTQVDRIAAAIILQDFLEERR</sequence>
<evidence type="ECO:0000313" key="7">
    <source>
        <dbReference type="EMBL" id="MBB4080012.1"/>
    </source>
</evidence>
<evidence type="ECO:0000256" key="2">
    <source>
        <dbReference type="ARBA" id="ARBA00022517"/>
    </source>
</evidence>
<dbReference type="CDD" id="cd16964">
    <property type="entry name" value="YqgF"/>
    <property type="match status" value="1"/>
</dbReference>
<dbReference type="PANTHER" id="PTHR33317:SF4">
    <property type="entry name" value="POLYNUCLEOTIDYL TRANSFERASE, RIBONUCLEASE H-LIKE SUPERFAMILY PROTEIN"/>
    <property type="match status" value="1"/>
</dbReference>
<dbReference type="SUPFAM" id="SSF53098">
    <property type="entry name" value="Ribonuclease H-like"/>
    <property type="match status" value="1"/>
</dbReference>
<dbReference type="Proteomes" id="UP000576209">
    <property type="component" value="Unassembled WGS sequence"/>
</dbReference>
<keyword evidence="1 5" id="KW-0963">Cytoplasm</keyword>
<organism evidence="7 8">
    <name type="scientific">Neolewinella aquimaris</name>
    <dbReference type="NCBI Taxonomy" id="1835722"/>
    <lineage>
        <taxon>Bacteria</taxon>
        <taxon>Pseudomonadati</taxon>
        <taxon>Bacteroidota</taxon>
        <taxon>Saprospiria</taxon>
        <taxon>Saprospirales</taxon>
        <taxon>Lewinellaceae</taxon>
        <taxon>Neolewinella</taxon>
    </lineage>
</organism>
<comment type="caution">
    <text evidence="7">The sequence shown here is derived from an EMBL/GenBank/DDBJ whole genome shotgun (WGS) entry which is preliminary data.</text>
</comment>
<dbReference type="HAMAP" id="MF_00651">
    <property type="entry name" value="Nuclease_YqgF"/>
    <property type="match status" value="1"/>
</dbReference>
<dbReference type="GO" id="GO:0005829">
    <property type="term" value="C:cytosol"/>
    <property type="evidence" value="ECO:0007669"/>
    <property type="project" value="TreeGrafter"/>
</dbReference>
<dbReference type="GO" id="GO:0016788">
    <property type="term" value="F:hydrolase activity, acting on ester bonds"/>
    <property type="evidence" value="ECO:0007669"/>
    <property type="project" value="UniProtKB-UniRule"/>
</dbReference>
<dbReference type="SMART" id="SM00732">
    <property type="entry name" value="YqgFc"/>
    <property type="match status" value="1"/>
</dbReference>
<dbReference type="Gene3D" id="3.30.420.140">
    <property type="entry name" value="YqgF/RNase H-like domain"/>
    <property type="match status" value="1"/>
</dbReference>
<keyword evidence="2 5" id="KW-0690">Ribosome biogenesis</keyword>
<keyword evidence="3 5" id="KW-0540">Nuclease</keyword>
<dbReference type="AlphaFoldDB" id="A0A840E8H9"/>
<evidence type="ECO:0000256" key="3">
    <source>
        <dbReference type="ARBA" id="ARBA00022722"/>
    </source>
</evidence>
<keyword evidence="8" id="KW-1185">Reference proteome</keyword>